<reference evidence="2 3" key="1">
    <citation type="submission" date="2024-04" db="EMBL/GenBank/DDBJ databases">
        <title>Isolation of an actinomycete strain from pig manure.</title>
        <authorList>
            <person name="Gong T."/>
            <person name="Yu Z."/>
            <person name="An M."/>
            <person name="Wei C."/>
            <person name="Yang W."/>
            <person name="Liu L."/>
        </authorList>
    </citation>
    <scope>NUCLEOTIDE SEQUENCE [LARGE SCALE GENOMIC DNA]</scope>
    <source>
        <strain evidence="2 3">ZF39</strain>
    </source>
</reference>
<dbReference type="EC" id="1.-.-.-" evidence="2"/>
<dbReference type="InterPro" id="IPR050744">
    <property type="entry name" value="AI-2_Isomerase_LsrG"/>
</dbReference>
<keyword evidence="2" id="KW-0560">Oxidoreductase</keyword>
<evidence type="ECO:0000313" key="2">
    <source>
        <dbReference type="EMBL" id="XAN08415.1"/>
    </source>
</evidence>
<organism evidence="2 3">
    <name type="scientific">Ammonicoccus fulvus</name>
    <dbReference type="NCBI Taxonomy" id="3138240"/>
    <lineage>
        <taxon>Bacteria</taxon>
        <taxon>Bacillati</taxon>
        <taxon>Actinomycetota</taxon>
        <taxon>Actinomycetes</taxon>
        <taxon>Propionibacteriales</taxon>
        <taxon>Propionibacteriaceae</taxon>
        <taxon>Ammonicoccus</taxon>
    </lineage>
</organism>
<evidence type="ECO:0000313" key="3">
    <source>
        <dbReference type="Proteomes" id="UP001442841"/>
    </source>
</evidence>
<name>A0ABZ3FRR0_9ACTN</name>
<protein>
    <submittedName>
        <fullName evidence="2">Quinol monooxygenase</fullName>
        <ecNumber evidence="2">1.-.-.-</ecNumber>
    </submittedName>
</protein>
<evidence type="ECO:0000259" key="1">
    <source>
        <dbReference type="PROSITE" id="PS51725"/>
    </source>
</evidence>
<dbReference type="PANTHER" id="PTHR33336:SF3">
    <property type="entry name" value="ABM DOMAIN-CONTAINING PROTEIN"/>
    <property type="match status" value="1"/>
</dbReference>
<dbReference type="InterPro" id="IPR007138">
    <property type="entry name" value="ABM_dom"/>
</dbReference>
<dbReference type="EMBL" id="CP154795">
    <property type="protein sequence ID" value="XAN08415.1"/>
    <property type="molecule type" value="Genomic_DNA"/>
</dbReference>
<sequence length="106" mass="12153">MIVIVVKWPIKDEYAEQWPELVREFTEATRAEEGNLWFEWSRSLEEPNTYVLVEAFADGAAEAHVTAPHFDKAMDELGQYVTSRPKIVSVEAPGDDWSELGELRNL</sequence>
<keyword evidence="2" id="KW-0503">Monooxygenase</keyword>
<dbReference type="InterPro" id="IPR011008">
    <property type="entry name" value="Dimeric_a/b-barrel"/>
</dbReference>
<feature type="domain" description="ABM" evidence="1">
    <location>
        <begin position="2"/>
        <end position="90"/>
    </location>
</feature>
<proteinExistence type="predicted"/>
<dbReference type="Gene3D" id="3.30.70.100">
    <property type="match status" value="1"/>
</dbReference>
<gene>
    <name evidence="2" type="ORF">AADG42_14255</name>
</gene>
<dbReference type="PANTHER" id="PTHR33336">
    <property type="entry name" value="QUINOL MONOOXYGENASE YGIN-RELATED"/>
    <property type="match status" value="1"/>
</dbReference>
<dbReference type="Pfam" id="PF03992">
    <property type="entry name" value="ABM"/>
    <property type="match status" value="1"/>
</dbReference>
<keyword evidence="3" id="KW-1185">Reference proteome</keyword>
<dbReference type="GO" id="GO:0004497">
    <property type="term" value="F:monooxygenase activity"/>
    <property type="evidence" value="ECO:0007669"/>
    <property type="project" value="UniProtKB-KW"/>
</dbReference>
<accession>A0ABZ3FRR0</accession>
<dbReference type="RefSeq" id="WP_425309874.1">
    <property type="nucleotide sequence ID" value="NZ_CP154795.1"/>
</dbReference>
<dbReference type="Proteomes" id="UP001442841">
    <property type="component" value="Chromosome"/>
</dbReference>
<dbReference type="SUPFAM" id="SSF54909">
    <property type="entry name" value="Dimeric alpha+beta barrel"/>
    <property type="match status" value="1"/>
</dbReference>
<dbReference type="PROSITE" id="PS51725">
    <property type="entry name" value="ABM"/>
    <property type="match status" value="1"/>
</dbReference>